<evidence type="ECO:0000256" key="4">
    <source>
        <dbReference type="ARBA" id="ARBA00022801"/>
    </source>
</evidence>
<dbReference type="GO" id="GO:0016020">
    <property type="term" value="C:membrane"/>
    <property type="evidence" value="ECO:0007669"/>
    <property type="project" value="UniProtKB-SubCell"/>
</dbReference>
<comment type="similarity">
    <text evidence="2">Belongs to the peptidase S54 family.</text>
</comment>
<dbReference type="EMBL" id="APQC01000012">
    <property type="protein sequence ID" value="ENV79608.1"/>
    <property type="molecule type" value="Genomic_DNA"/>
</dbReference>
<evidence type="ECO:0000313" key="9">
    <source>
        <dbReference type="EMBL" id="ENV79608.1"/>
    </source>
</evidence>
<protein>
    <recommendedName>
        <fullName evidence="8">Peptidase S54 rhomboid domain-containing protein</fullName>
    </recommendedName>
</protein>
<dbReference type="PANTHER" id="PTHR43731:SF14">
    <property type="entry name" value="PRESENILIN-ASSOCIATED RHOMBOID-LIKE PROTEIN, MITOCHONDRIAL"/>
    <property type="match status" value="1"/>
</dbReference>
<evidence type="ECO:0000313" key="10">
    <source>
        <dbReference type="Proteomes" id="UP000013276"/>
    </source>
</evidence>
<dbReference type="Gene3D" id="1.20.1540.10">
    <property type="entry name" value="Rhomboid-like"/>
    <property type="match status" value="1"/>
</dbReference>
<keyword evidence="3 7" id="KW-0812">Transmembrane</keyword>
<comment type="caution">
    <text evidence="9">The sequence shown here is derived from an EMBL/GenBank/DDBJ whole genome shotgun (WGS) entry which is preliminary data.</text>
</comment>
<feature type="transmembrane region" description="Helical" evidence="7">
    <location>
        <begin position="28"/>
        <end position="49"/>
    </location>
</feature>
<dbReference type="HOGENOM" id="CLU_055068_9_1_6"/>
<evidence type="ECO:0000256" key="2">
    <source>
        <dbReference type="ARBA" id="ARBA00009045"/>
    </source>
</evidence>
<feature type="domain" description="Peptidase S54 rhomboid" evidence="8">
    <location>
        <begin position="65"/>
        <end position="210"/>
    </location>
</feature>
<evidence type="ECO:0000259" key="8">
    <source>
        <dbReference type="Pfam" id="PF01694"/>
    </source>
</evidence>
<feature type="transmembrane region" description="Helical" evidence="7">
    <location>
        <begin position="194"/>
        <end position="215"/>
    </location>
</feature>
<evidence type="ECO:0000256" key="5">
    <source>
        <dbReference type="ARBA" id="ARBA00022989"/>
    </source>
</evidence>
<dbReference type="AlphaFoldDB" id="N9DGK7"/>
<dbReference type="Proteomes" id="UP000013276">
    <property type="component" value="Unassembled WGS sequence"/>
</dbReference>
<keyword evidence="10" id="KW-1185">Reference proteome</keyword>
<proteinExistence type="inferred from homology"/>
<dbReference type="InterPro" id="IPR050925">
    <property type="entry name" value="Rhomboid_protease_S54"/>
</dbReference>
<feature type="transmembrane region" description="Helical" evidence="7">
    <location>
        <begin position="70"/>
        <end position="92"/>
    </location>
</feature>
<evidence type="ECO:0000256" key="6">
    <source>
        <dbReference type="ARBA" id="ARBA00023136"/>
    </source>
</evidence>
<evidence type="ECO:0000256" key="7">
    <source>
        <dbReference type="SAM" id="Phobius"/>
    </source>
</evidence>
<accession>N9DGK7</accession>
<feature type="transmembrane region" description="Helical" evidence="7">
    <location>
        <begin position="104"/>
        <end position="123"/>
    </location>
</feature>
<dbReference type="PANTHER" id="PTHR43731">
    <property type="entry name" value="RHOMBOID PROTEASE"/>
    <property type="match status" value="1"/>
</dbReference>
<organism evidence="9 10">
    <name type="scientific">Acinetobacter ursingii ANC 3649</name>
    <dbReference type="NCBI Taxonomy" id="1257043"/>
    <lineage>
        <taxon>Bacteria</taxon>
        <taxon>Pseudomonadati</taxon>
        <taxon>Pseudomonadota</taxon>
        <taxon>Gammaproteobacteria</taxon>
        <taxon>Moraxellales</taxon>
        <taxon>Moraxellaceae</taxon>
        <taxon>Acinetobacter</taxon>
    </lineage>
</organism>
<dbReference type="GO" id="GO:0004252">
    <property type="term" value="F:serine-type endopeptidase activity"/>
    <property type="evidence" value="ECO:0007669"/>
    <property type="project" value="InterPro"/>
</dbReference>
<dbReference type="SUPFAM" id="SSF144091">
    <property type="entry name" value="Rhomboid-like"/>
    <property type="match status" value="1"/>
</dbReference>
<keyword evidence="5 7" id="KW-1133">Transmembrane helix</keyword>
<keyword evidence="4" id="KW-0378">Hydrolase</keyword>
<dbReference type="InterPro" id="IPR022764">
    <property type="entry name" value="Peptidase_S54_rhomboid_dom"/>
</dbReference>
<keyword evidence="6 7" id="KW-0472">Membrane</keyword>
<evidence type="ECO:0000256" key="3">
    <source>
        <dbReference type="ARBA" id="ARBA00022692"/>
    </source>
</evidence>
<feature type="transmembrane region" description="Helical" evidence="7">
    <location>
        <begin position="135"/>
        <end position="154"/>
    </location>
</feature>
<sequence length="227" mass="26034">MCSVVFLMALWQLTLILFINFTMFHLPFNHTITLIAITVIVSLMAFSNQNIMNRLIFWPPAMQRGQYDRFITHGFVHADGTHLLFNMITLFFFGSVIESFYRQFFYDLGFVLFYLGGLIFAILPSYLKHKNDTNWASLGASGAVSAVLFAYILFEPWKLILVFFIPVPAIIFAVLYVGYSVWSGKRGNSNINHSAHLWGAAYGVVMTILLEPRLIQHFLNKLTQLPF</sequence>
<feature type="transmembrane region" description="Helical" evidence="7">
    <location>
        <begin position="160"/>
        <end position="182"/>
    </location>
</feature>
<reference evidence="9 10" key="1">
    <citation type="submission" date="2013-02" db="EMBL/GenBank/DDBJ databases">
        <title>The Genome Sequence of Acinetobacter ursingii NIPH ANC_3649.</title>
        <authorList>
            <consortium name="The Broad Institute Genome Sequencing Platform"/>
            <consortium name="The Broad Institute Genome Sequencing Center for Infectious Disease"/>
            <person name="Cerqueira G."/>
            <person name="Feldgarden M."/>
            <person name="Courvalin P."/>
            <person name="Perichon B."/>
            <person name="Grillot-Courvalin C."/>
            <person name="Clermont D."/>
            <person name="Rocha E."/>
            <person name="Yoon E.-J."/>
            <person name="Nemec A."/>
            <person name="Walker B."/>
            <person name="Young S.K."/>
            <person name="Zeng Q."/>
            <person name="Gargeya S."/>
            <person name="Fitzgerald M."/>
            <person name="Haas B."/>
            <person name="Abouelleil A."/>
            <person name="Alvarado L."/>
            <person name="Arachchi H.M."/>
            <person name="Berlin A.M."/>
            <person name="Chapman S.B."/>
            <person name="Dewar J."/>
            <person name="Goldberg J."/>
            <person name="Griggs A."/>
            <person name="Gujja S."/>
            <person name="Hansen M."/>
            <person name="Howarth C."/>
            <person name="Imamovic A."/>
            <person name="Larimer J."/>
            <person name="McCowan C."/>
            <person name="Murphy C."/>
            <person name="Neiman D."/>
            <person name="Pearson M."/>
            <person name="Priest M."/>
            <person name="Roberts A."/>
            <person name="Saif S."/>
            <person name="Shea T."/>
            <person name="Sisk P."/>
            <person name="Sykes S."/>
            <person name="Wortman J."/>
            <person name="Nusbaum C."/>
            <person name="Birren B."/>
        </authorList>
    </citation>
    <scope>NUCLEOTIDE SEQUENCE [LARGE SCALE GENOMIC DNA]</scope>
    <source>
        <strain evidence="9 10">ANC 3649</strain>
    </source>
</reference>
<dbReference type="PATRIC" id="fig|1257043.3.peg.1601"/>
<comment type="subcellular location">
    <subcellularLocation>
        <location evidence="1">Membrane</location>
        <topology evidence="1">Multi-pass membrane protein</topology>
    </subcellularLocation>
</comment>
<gene>
    <name evidence="9" type="ORF">F942_01652</name>
</gene>
<dbReference type="InterPro" id="IPR035952">
    <property type="entry name" value="Rhomboid-like_sf"/>
</dbReference>
<name>N9DGK7_9GAMM</name>
<dbReference type="Pfam" id="PF01694">
    <property type="entry name" value="Rhomboid"/>
    <property type="match status" value="1"/>
</dbReference>
<evidence type="ECO:0000256" key="1">
    <source>
        <dbReference type="ARBA" id="ARBA00004141"/>
    </source>
</evidence>